<dbReference type="SUPFAM" id="SSF48452">
    <property type="entry name" value="TPR-like"/>
    <property type="match status" value="1"/>
</dbReference>
<dbReference type="AlphaFoldDB" id="A0A2T2WLT7"/>
<name>A0A2T2WLT7_9FIRM</name>
<dbReference type="PANTHER" id="PTHR43630">
    <property type="entry name" value="POLY-BETA-1,6-N-ACETYL-D-GLUCOSAMINE SYNTHASE"/>
    <property type="match status" value="1"/>
</dbReference>
<dbReference type="Proteomes" id="UP000241848">
    <property type="component" value="Unassembled WGS sequence"/>
</dbReference>
<dbReference type="Pfam" id="PF00535">
    <property type="entry name" value="Glycos_transf_2"/>
    <property type="match status" value="1"/>
</dbReference>
<comment type="caution">
    <text evidence="2">The sequence shown here is derived from an EMBL/GenBank/DDBJ whole genome shotgun (WGS) entry which is preliminary data.</text>
</comment>
<dbReference type="InterPro" id="IPR001173">
    <property type="entry name" value="Glyco_trans_2-like"/>
</dbReference>
<accession>A0A2T2WLT7</accession>
<dbReference type="SUPFAM" id="SSF53448">
    <property type="entry name" value="Nucleotide-diphospho-sugar transferases"/>
    <property type="match status" value="1"/>
</dbReference>
<protein>
    <submittedName>
        <fullName evidence="2">Glycosyl transferase family 2</fullName>
    </submittedName>
</protein>
<evidence type="ECO:0000259" key="1">
    <source>
        <dbReference type="Pfam" id="PF00535"/>
    </source>
</evidence>
<dbReference type="InterPro" id="IPR011990">
    <property type="entry name" value="TPR-like_helical_dom_sf"/>
</dbReference>
<dbReference type="EMBL" id="PXYV01000007">
    <property type="protein sequence ID" value="PSR23198.1"/>
    <property type="molecule type" value="Genomic_DNA"/>
</dbReference>
<dbReference type="PANTHER" id="PTHR43630:SF2">
    <property type="entry name" value="GLYCOSYLTRANSFERASE"/>
    <property type="match status" value="1"/>
</dbReference>
<organism evidence="2 3">
    <name type="scientific">Sulfobacillus acidophilus</name>
    <dbReference type="NCBI Taxonomy" id="53633"/>
    <lineage>
        <taxon>Bacteria</taxon>
        <taxon>Bacillati</taxon>
        <taxon>Bacillota</taxon>
        <taxon>Clostridia</taxon>
        <taxon>Eubacteriales</taxon>
        <taxon>Clostridiales Family XVII. Incertae Sedis</taxon>
        <taxon>Sulfobacillus</taxon>
    </lineage>
</organism>
<feature type="domain" description="Glycosyltransferase 2-like" evidence="1">
    <location>
        <begin position="8"/>
        <end position="91"/>
    </location>
</feature>
<proteinExistence type="predicted"/>
<dbReference type="InterPro" id="IPR029044">
    <property type="entry name" value="Nucleotide-diphossugar_trans"/>
</dbReference>
<evidence type="ECO:0000313" key="3">
    <source>
        <dbReference type="Proteomes" id="UP000241848"/>
    </source>
</evidence>
<sequence>MSTIALAMIVRNESAVIDRCLASARPLIDTWVICDTGSTDDTISRIQSALDGIPGRLLHQPWVNFGTNRTNLLREARSAATYLLLLDADMTLVGDRADLLHLTGDGYYLPVHDGTVTYWMPYLIRADRPWRYTGVTHEYLTCEDPVTWARLPAWRVYHHADGGMRADKWTRDYALLTEAVAADPTDARSVFYLAQTCRDRGDVAAAITWYRQRVSLGGWEEEIFYAQYQIGVLLAATEWTAAVPELLAAWNLRPHRAEPWYHLACGWRAHQQWHLAYLATQQGLALPEPDDLLFVESWIYGWGLWFEHSLAAYYTGHVREARAANDRVLADPTVPELWRSHAQKNAQWWS</sequence>
<keyword evidence="2" id="KW-0808">Transferase</keyword>
<dbReference type="Gene3D" id="1.25.40.10">
    <property type="entry name" value="Tetratricopeptide repeat domain"/>
    <property type="match status" value="1"/>
</dbReference>
<evidence type="ECO:0000313" key="2">
    <source>
        <dbReference type="EMBL" id="PSR23198.1"/>
    </source>
</evidence>
<dbReference type="Gene3D" id="3.90.550.10">
    <property type="entry name" value="Spore Coat Polysaccharide Biosynthesis Protein SpsA, Chain A"/>
    <property type="match status" value="1"/>
</dbReference>
<gene>
    <name evidence="2" type="ORF">C7B45_03630</name>
</gene>
<reference evidence="2 3" key="1">
    <citation type="journal article" date="2014" name="BMC Genomics">
        <title>Comparison of environmental and isolate Sulfobacillus genomes reveals diverse carbon, sulfur, nitrogen, and hydrogen metabolisms.</title>
        <authorList>
            <person name="Justice N.B."/>
            <person name="Norman A."/>
            <person name="Brown C.T."/>
            <person name="Singh A."/>
            <person name="Thomas B.C."/>
            <person name="Banfield J.F."/>
        </authorList>
    </citation>
    <scope>NUCLEOTIDE SEQUENCE [LARGE SCALE GENOMIC DNA]</scope>
    <source>
        <strain evidence="2">AMDSBA3</strain>
    </source>
</reference>
<dbReference type="GO" id="GO:0016740">
    <property type="term" value="F:transferase activity"/>
    <property type="evidence" value="ECO:0007669"/>
    <property type="project" value="UniProtKB-KW"/>
</dbReference>